<organism evidence="1 2">
    <name type="scientific">Listeria monocytogenes serotype 4a (strain M7)</name>
    <dbReference type="NCBI Taxonomy" id="1030009"/>
    <lineage>
        <taxon>Bacteria</taxon>
        <taxon>Bacillati</taxon>
        <taxon>Bacillota</taxon>
        <taxon>Bacilli</taxon>
        <taxon>Bacillales</taxon>
        <taxon>Listeriaceae</taxon>
        <taxon>Listeria</taxon>
    </lineage>
</organism>
<name>A0A0E0UXZ6_LISMM</name>
<protein>
    <recommendedName>
        <fullName evidence="3">HTH cro/C1-type domain-containing protein</fullName>
    </recommendedName>
</protein>
<evidence type="ECO:0000313" key="1">
    <source>
        <dbReference type="EMBL" id="AEH93317.1"/>
    </source>
</evidence>
<dbReference type="AlphaFoldDB" id="A0A0E0UXZ6"/>
<proteinExistence type="predicted"/>
<dbReference type="PATRIC" id="fig|1030009.3.peg.2299"/>
<dbReference type="RefSeq" id="WP_012580882.1">
    <property type="nucleotide sequence ID" value="NC_017537.1"/>
</dbReference>
<accession>A0A0E0UXZ6</accession>
<gene>
    <name evidence="1" type="ordered locus">LMM7_2312</name>
</gene>
<evidence type="ECO:0000313" key="2">
    <source>
        <dbReference type="Proteomes" id="UP000000486"/>
    </source>
</evidence>
<dbReference type="Proteomes" id="UP000000486">
    <property type="component" value="Chromosome"/>
</dbReference>
<dbReference type="HOGENOM" id="CLU_2118030_0_0_9"/>
<dbReference type="EMBL" id="CP002816">
    <property type="protein sequence ID" value="AEH93317.1"/>
    <property type="molecule type" value="Genomic_DNA"/>
</dbReference>
<reference evidence="1 2" key="1">
    <citation type="journal article" date="2011" name="J. Bacteriol.">
        <title>Genome sequence of the nonpathogenic Listeria monocytogenes serovar 4a strain M7.</title>
        <authorList>
            <person name="Chen J."/>
            <person name="Xia Y."/>
            <person name="Cheng C."/>
            <person name="Fang C."/>
            <person name="Shan Y."/>
            <person name="Jin G."/>
            <person name="Fang W."/>
        </authorList>
    </citation>
    <scope>NUCLEOTIDE SEQUENCE [LARGE SCALE GENOMIC DNA]</scope>
    <source>
        <strain evidence="1 2">M7</strain>
    </source>
</reference>
<evidence type="ECO:0008006" key="3">
    <source>
        <dbReference type="Google" id="ProtNLM"/>
    </source>
</evidence>
<sequence>MKNKAEKQRIATNLSLYMKINGYTHRTFALAVGISQNTLKALMIGKMRNESKFQKYISQITESLALEEKFFEQPKEAITAAPITFQDTNKMHLGDEKFNAISLMLKIGEIHYES</sequence>
<dbReference type="KEGG" id="lmq:LMM7_2312"/>